<feature type="chain" id="PRO_5028380657" evidence="1">
    <location>
        <begin position="20"/>
        <end position="225"/>
    </location>
</feature>
<keyword evidence="1" id="KW-0732">Signal</keyword>
<protein>
    <submittedName>
        <fullName evidence="3">Uncharacterized protein</fullName>
    </submittedName>
</protein>
<reference evidence="3" key="2">
    <citation type="submission" date="2019-10" db="EMBL/GenBank/DDBJ databases">
        <authorList>
            <consortium name="NCBI Genome Project"/>
        </authorList>
    </citation>
    <scope>NUCLEOTIDE SEQUENCE</scope>
    <source>
        <strain evidence="3">NI907</strain>
    </source>
</reference>
<dbReference type="Proteomes" id="UP000515153">
    <property type="component" value="Unplaced"/>
</dbReference>
<sequence length="225" mass="22544">MRFSILTAAAAASISGVLAAPQVYFNATKTGNVTPSTPSMPKVAVAAAAAAPAAPQAAAVPRVGQAKEMVTALKADVEGDLADMKSGDVTKMKSRINTVTTKVDSVSSMVASILNDVDLGGLSEQDKSAVLGMFKEAKDLASEVEDSMGSINPDNRAVLQPELDVLRVDLGALLGPLLNVLLGLLGGLLGGAKPDSNGKPSGEKGGLLGNLLGGLLGGLGLDGIL</sequence>
<dbReference type="GeneID" id="41955666"/>
<reference evidence="3" key="1">
    <citation type="journal article" date="2019" name="Mol. Biol. Evol.">
        <title>Blast fungal genomes show frequent chromosomal changes, gene gains and losses, and effector gene turnover.</title>
        <authorList>
            <person name="Gomez Luciano L.B."/>
            <person name="Jason Tsai I."/>
            <person name="Chuma I."/>
            <person name="Tosa Y."/>
            <person name="Chen Y.H."/>
            <person name="Li J.Y."/>
            <person name="Li M.Y."/>
            <person name="Jade Lu M.Y."/>
            <person name="Nakayashiki H."/>
            <person name="Li W.H."/>
        </authorList>
    </citation>
    <scope>NUCLEOTIDE SEQUENCE</scope>
    <source>
        <strain evidence="3">NI907</strain>
    </source>
</reference>
<evidence type="ECO:0000313" key="3">
    <source>
        <dbReference type="RefSeq" id="XP_030988275.1"/>
    </source>
</evidence>
<dbReference type="AlphaFoldDB" id="A0A6P8BM13"/>
<evidence type="ECO:0000313" key="2">
    <source>
        <dbReference type="Proteomes" id="UP000515153"/>
    </source>
</evidence>
<organism evidence="2 3">
    <name type="scientific">Pyricularia grisea</name>
    <name type="common">Crabgrass-specific blast fungus</name>
    <name type="synonym">Magnaporthe grisea</name>
    <dbReference type="NCBI Taxonomy" id="148305"/>
    <lineage>
        <taxon>Eukaryota</taxon>
        <taxon>Fungi</taxon>
        <taxon>Dikarya</taxon>
        <taxon>Ascomycota</taxon>
        <taxon>Pezizomycotina</taxon>
        <taxon>Sordariomycetes</taxon>
        <taxon>Sordariomycetidae</taxon>
        <taxon>Magnaporthales</taxon>
        <taxon>Pyriculariaceae</taxon>
        <taxon>Pyricularia</taxon>
    </lineage>
</organism>
<proteinExistence type="predicted"/>
<feature type="signal peptide" evidence="1">
    <location>
        <begin position="1"/>
        <end position="19"/>
    </location>
</feature>
<name>A0A6P8BM13_PYRGI</name>
<dbReference type="KEGG" id="pgri:PgNI_00674"/>
<evidence type="ECO:0000256" key="1">
    <source>
        <dbReference type="SAM" id="SignalP"/>
    </source>
</evidence>
<accession>A0A6P8BM13</accession>
<dbReference type="RefSeq" id="XP_030988275.1">
    <property type="nucleotide sequence ID" value="XM_031120752.1"/>
</dbReference>
<reference evidence="3" key="3">
    <citation type="submission" date="2025-08" db="UniProtKB">
        <authorList>
            <consortium name="RefSeq"/>
        </authorList>
    </citation>
    <scope>IDENTIFICATION</scope>
    <source>
        <strain evidence="3">NI907</strain>
    </source>
</reference>
<keyword evidence="2" id="KW-1185">Reference proteome</keyword>
<gene>
    <name evidence="3" type="ORF">PgNI_00674</name>
</gene>